<reference evidence="2" key="1">
    <citation type="submission" date="2021-01" db="EMBL/GenBank/DDBJ databases">
        <authorList>
            <consortium name="Genoscope - CEA"/>
            <person name="William W."/>
        </authorList>
    </citation>
    <scope>NUCLEOTIDE SEQUENCE</scope>
</reference>
<dbReference type="Proteomes" id="UP001295469">
    <property type="component" value="Chromosome C07"/>
</dbReference>
<sequence length="193" mass="22298">MERHVPKNCNATDLHDKKIVTGATSRRSTGHTGNRIPEKKRPSVTFKDKRKREDETTSDEGRKIRRREIKGESIATRNHKNCRLKQNRDEPGEKPPSTQRKVRRGNRSQPFFTGEEGENDGDKSRPSIMTDAMPETKTGRMRPKPVRGLNDGEGNHRKNRQQSFLNLLSAKDTRENIDERENYSFGTDHSEYI</sequence>
<feature type="region of interest" description="Disordered" evidence="1">
    <location>
        <begin position="1"/>
        <end position="193"/>
    </location>
</feature>
<dbReference type="AlphaFoldDB" id="A0A816MSI9"/>
<organism evidence="2">
    <name type="scientific">Brassica napus</name>
    <name type="common">Rape</name>
    <dbReference type="NCBI Taxonomy" id="3708"/>
    <lineage>
        <taxon>Eukaryota</taxon>
        <taxon>Viridiplantae</taxon>
        <taxon>Streptophyta</taxon>
        <taxon>Embryophyta</taxon>
        <taxon>Tracheophyta</taxon>
        <taxon>Spermatophyta</taxon>
        <taxon>Magnoliopsida</taxon>
        <taxon>eudicotyledons</taxon>
        <taxon>Gunneridae</taxon>
        <taxon>Pentapetalae</taxon>
        <taxon>rosids</taxon>
        <taxon>malvids</taxon>
        <taxon>Brassicales</taxon>
        <taxon>Brassicaceae</taxon>
        <taxon>Brassiceae</taxon>
        <taxon>Brassica</taxon>
    </lineage>
</organism>
<gene>
    <name evidence="2" type="ORF">DARMORV10_C07P50100.1</name>
</gene>
<name>A0A816MSI9_BRANA</name>
<feature type="compositionally biased region" description="Polar residues" evidence="1">
    <location>
        <begin position="22"/>
        <end position="32"/>
    </location>
</feature>
<feature type="compositionally biased region" description="Basic and acidic residues" evidence="1">
    <location>
        <begin position="51"/>
        <end position="62"/>
    </location>
</feature>
<proteinExistence type="predicted"/>
<protein>
    <submittedName>
        <fullName evidence="2">(rape) hypothetical protein</fullName>
    </submittedName>
</protein>
<accession>A0A816MSI9</accession>
<evidence type="ECO:0000313" key="2">
    <source>
        <dbReference type="EMBL" id="CAF2025002.1"/>
    </source>
</evidence>
<feature type="compositionally biased region" description="Basic and acidic residues" evidence="1">
    <location>
        <begin position="171"/>
        <end position="193"/>
    </location>
</feature>
<evidence type="ECO:0000256" key="1">
    <source>
        <dbReference type="SAM" id="MobiDB-lite"/>
    </source>
</evidence>
<dbReference type="EMBL" id="HG994371">
    <property type="protein sequence ID" value="CAF2025002.1"/>
    <property type="molecule type" value="Genomic_DNA"/>
</dbReference>